<accession>A0A1Q6JAR5</accession>
<dbReference type="Proteomes" id="UP000186631">
    <property type="component" value="Unassembled WGS sequence"/>
</dbReference>
<dbReference type="SUPFAM" id="SSF116734">
    <property type="entry name" value="DNA methylase specificity domain"/>
    <property type="match status" value="1"/>
</dbReference>
<gene>
    <name evidence="3" type="ORF">BHV80_07725</name>
</gene>
<evidence type="ECO:0000313" key="3">
    <source>
        <dbReference type="EMBL" id="OKZ50230.1"/>
    </source>
</evidence>
<dbReference type="InterPro" id="IPR052021">
    <property type="entry name" value="Type-I_RS_S_subunit"/>
</dbReference>
<sequence>MWYCSTYGRSTSFFQNRHGNDNLEQQAQALFKSWFVDFEPFRGGEFVDSELGLIPKGWRVVSLGEVTKQITEKVGNREDVTVLSPINSGELVLSEEYFTKQVFSKDLSKYLIVNPLSFAYNPARINIGSIGLNTFDFVGCVSPVYVVFECEPNYQYFFDFFKRTAMFKDEVALRAIGGVRQSLGYNDLSLIKIIYPTSDVVVEFNNLYLKMKEVMIKNTDQNEKFISLRDSLLPKLMSGELKINEFNC</sequence>
<keyword evidence="1" id="KW-0680">Restriction system</keyword>
<dbReference type="EMBL" id="MNQV01000161">
    <property type="protein sequence ID" value="OKZ50230.1"/>
    <property type="molecule type" value="Genomic_DNA"/>
</dbReference>
<dbReference type="InterPro" id="IPR044946">
    <property type="entry name" value="Restrct_endonuc_typeI_TRD_sf"/>
</dbReference>
<dbReference type="GO" id="GO:0003677">
    <property type="term" value="F:DNA binding"/>
    <property type="evidence" value="ECO:0007669"/>
    <property type="project" value="UniProtKB-KW"/>
</dbReference>
<keyword evidence="2" id="KW-0238">DNA-binding</keyword>
<dbReference type="PANTHER" id="PTHR30408:SF13">
    <property type="entry name" value="TYPE I RESTRICTION ENZYME HINDI SPECIFICITY SUBUNIT"/>
    <property type="match status" value="1"/>
</dbReference>
<dbReference type="PANTHER" id="PTHR30408">
    <property type="entry name" value="TYPE-1 RESTRICTION ENZYME ECOKI SPECIFICITY PROTEIN"/>
    <property type="match status" value="1"/>
</dbReference>
<dbReference type="Gene3D" id="3.90.220.20">
    <property type="entry name" value="DNA methylase specificity domains"/>
    <property type="match status" value="1"/>
</dbReference>
<evidence type="ECO:0000256" key="1">
    <source>
        <dbReference type="ARBA" id="ARBA00022747"/>
    </source>
</evidence>
<protein>
    <submittedName>
        <fullName evidence="3">Restriction endonuclease subunit S</fullName>
    </submittedName>
</protein>
<evidence type="ECO:0000313" key="4">
    <source>
        <dbReference type="Proteomes" id="UP000186631"/>
    </source>
</evidence>
<dbReference type="AlphaFoldDB" id="A0A1Q6JAR5"/>
<organism evidence="3 4">
    <name type="scientific">Phocaeicola vulgatus</name>
    <name type="common">Bacteroides vulgatus</name>
    <dbReference type="NCBI Taxonomy" id="821"/>
    <lineage>
        <taxon>Bacteria</taxon>
        <taxon>Pseudomonadati</taxon>
        <taxon>Bacteroidota</taxon>
        <taxon>Bacteroidia</taxon>
        <taxon>Bacteroidales</taxon>
        <taxon>Bacteroidaceae</taxon>
        <taxon>Phocaeicola</taxon>
    </lineage>
</organism>
<name>A0A1Q6JAR5_PHOVU</name>
<keyword evidence="3" id="KW-0255">Endonuclease</keyword>
<dbReference type="GO" id="GO:0004519">
    <property type="term" value="F:endonuclease activity"/>
    <property type="evidence" value="ECO:0007669"/>
    <property type="project" value="UniProtKB-KW"/>
</dbReference>
<evidence type="ECO:0000256" key="2">
    <source>
        <dbReference type="ARBA" id="ARBA00023125"/>
    </source>
</evidence>
<keyword evidence="3" id="KW-0540">Nuclease</keyword>
<keyword evidence="3" id="KW-0378">Hydrolase</keyword>
<dbReference type="GO" id="GO:0009307">
    <property type="term" value="P:DNA restriction-modification system"/>
    <property type="evidence" value="ECO:0007669"/>
    <property type="project" value="UniProtKB-KW"/>
</dbReference>
<comment type="caution">
    <text evidence="3">The sequence shown here is derived from an EMBL/GenBank/DDBJ whole genome shotgun (WGS) entry which is preliminary data.</text>
</comment>
<proteinExistence type="predicted"/>
<reference evidence="3 4" key="1">
    <citation type="journal article" date="2016" name="Nat. Biotechnol.">
        <title>Measurement of bacterial replication rates in microbial communities.</title>
        <authorList>
            <person name="Brown C.T."/>
            <person name="Olm M.R."/>
            <person name="Thomas B.C."/>
            <person name="Banfield J.F."/>
        </authorList>
    </citation>
    <scope>NUCLEOTIDE SEQUENCE [LARGE SCALE GENOMIC DNA]</scope>
    <source>
        <strain evidence="3">42_262</strain>
    </source>
</reference>